<reference evidence="1 2" key="1">
    <citation type="submission" date="2020-07" db="EMBL/GenBank/DDBJ databases">
        <title>Sequencing the genomes of 1000 actinobacteria strains.</title>
        <authorList>
            <person name="Klenk H.-P."/>
        </authorList>
    </citation>
    <scope>NUCLEOTIDE SEQUENCE [LARGE SCALE GENOMIC DNA]</scope>
    <source>
        <strain evidence="1 2">DSM 27576</strain>
    </source>
</reference>
<evidence type="ECO:0000313" key="2">
    <source>
        <dbReference type="Proteomes" id="UP000526083"/>
    </source>
</evidence>
<dbReference type="SUPFAM" id="SSF53756">
    <property type="entry name" value="UDP-Glycosyltransferase/glycogen phosphorylase"/>
    <property type="match status" value="1"/>
</dbReference>
<proteinExistence type="predicted"/>
<feature type="non-terminal residue" evidence="1">
    <location>
        <position position="304"/>
    </location>
</feature>
<dbReference type="Pfam" id="PF20471">
    <property type="entry name" value="DUF6716"/>
    <property type="match status" value="1"/>
</dbReference>
<dbReference type="InterPro" id="IPR046561">
    <property type="entry name" value="DUF6716"/>
</dbReference>
<evidence type="ECO:0000313" key="1">
    <source>
        <dbReference type="EMBL" id="MBA8816916.1"/>
    </source>
</evidence>
<dbReference type="Proteomes" id="UP000526083">
    <property type="component" value="Unassembled WGS sequence"/>
</dbReference>
<sequence length="304" mass="33073">MSAAQQKAALHGSGLESTRVRRIEYTQLAEVLQKEAPDAVLLAARGPVVRVLARVVAALDPRPVLVTGLPGISIPATTAALIHRTQCDLFVLHSHAEVQSFVELARFRQMTQRFALARLPFLAQLGDADATPTTDRTDLVFASQAIVPRERADRRRVVEMLVRAAIANPDRRVVLKERAVKGELQTHRQKDALPDLLARLGPVPPNLVVSTAPMSRALESAEGLVTVSSTAALEAVARGIPIIALDTFGVSPEMINPVFVGSGLFGSEDDVVARNFRHPSDEWLRSTYFHAPVDDDWVAQIAEL</sequence>
<gene>
    <name evidence="1" type="ORF">FHX48_002010</name>
</gene>
<protein>
    <submittedName>
        <fullName evidence="1">Uncharacterized protein</fullName>
    </submittedName>
</protein>
<organism evidence="1 2">
    <name type="scientific">Microbacterium halimionae</name>
    <dbReference type="NCBI Taxonomy" id="1526413"/>
    <lineage>
        <taxon>Bacteria</taxon>
        <taxon>Bacillati</taxon>
        <taxon>Actinomycetota</taxon>
        <taxon>Actinomycetes</taxon>
        <taxon>Micrococcales</taxon>
        <taxon>Microbacteriaceae</taxon>
        <taxon>Microbacterium</taxon>
    </lineage>
</organism>
<dbReference type="EMBL" id="JACGWY010000004">
    <property type="protein sequence ID" value="MBA8816916.1"/>
    <property type="molecule type" value="Genomic_DNA"/>
</dbReference>
<keyword evidence="2" id="KW-1185">Reference proteome</keyword>
<accession>A0A7W3JQ51</accession>
<name>A0A7W3JQ51_9MICO</name>
<dbReference type="AlphaFoldDB" id="A0A7W3JQ51"/>
<comment type="caution">
    <text evidence="1">The sequence shown here is derived from an EMBL/GenBank/DDBJ whole genome shotgun (WGS) entry which is preliminary data.</text>
</comment>